<dbReference type="SUPFAM" id="SSF51556">
    <property type="entry name" value="Metallo-dependent hydrolases"/>
    <property type="match status" value="1"/>
</dbReference>
<comment type="caution">
    <text evidence="1">The sequence shown here is derived from an EMBL/GenBank/DDBJ whole genome shotgun (WGS) entry which is preliminary data.</text>
</comment>
<evidence type="ECO:0000313" key="1">
    <source>
        <dbReference type="EMBL" id="KAJ7361459.1"/>
    </source>
</evidence>
<dbReference type="EMBL" id="JARIHO010000005">
    <property type="protein sequence ID" value="KAJ7361459.1"/>
    <property type="molecule type" value="Genomic_DNA"/>
</dbReference>
<protein>
    <submittedName>
        <fullName evidence="1">TatD DNase family Scn1</fullName>
    </submittedName>
</protein>
<dbReference type="GO" id="GO:0016788">
    <property type="term" value="F:hydrolase activity, acting on ester bonds"/>
    <property type="evidence" value="ECO:0007669"/>
    <property type="project" value="InterPro"/>
</dbReference>
<dbReference type="InterPro" id="IPR053044">
    <property type="entry name" value="Metallo-hydrolase/TatD-type"/>
</dbReference>
<sequence>MTAAFPPDVLQHVVDAHCHPTEANSISAESMKRLQISVCAMSTHHGDQSLVRDLALQNSTKVVPCFGYHPWFTHLISLLPVTSKSEHYRHLFLGDDSQPSAEATSTFEELLPLLPEPITLEEVISDLRHNFELFSSTLAMLGEVGLDKQYRVAFDYHASPRRLTPFTIPLDHQLAILEAQIDLAVELRRNVSLHSVKCPQVTVDLINKLRRKHGEQLDNIRIDIHSCSMNPQVVMDLQKKHNNVFMSLSTTINGRSNNLNALITACSPNRLLIESDIDNIDRCTEKCIEILNLVARVKGWPVEEGWVEDLDKDQWGVVRRIEANWKTFIG</sequence>
<dbReference type="InterPro" id="IPR001130">
    <property type="entry name" value="TatD-like"/>
</dbReference>
<dbReference type="Pfam" id="PF01026">
    <property type="entry name" value="TatD_DNase"/>
    <property type="match status" value="1"/>
</dbReference>
<gene>
    <name evidence="1" type="ORF">DFH08DRAFT_844254</name>
</gene>
<dbReference type="Proteomes" id="UP001218218">
    <property type="component" value="Unassembled WGS sequence"/>
</dbReference>
<accession>A0AAD7AKT1</accession>
<organism evidence="1 2">
    <name type="scientific">Mycena albidolilacea</name>
    <dbReference type="NCBI Taxonomy" id="1033008"/>
    <lineage>
        <taxon>Eukaryota</taxon>
        <taxon>Fungi</taxon>
        <taxon>Dikarya</taxon>
        <taxon>Basidiomycota</taxon>
        <taxon>Agaricomycotina</taxon>
        <taxon>Agaricomycetes</taxon>
        <taxon>Agaricomycetidae</taxon>
        <taxon>Agaricales</taxon>
        <taxon>Marasmiineae</taxon>
        <taxon>Mycenaceae</taxon>
        <taxon>Mycena</taxon>
    </lineage>
</organism>
<keyword evidence="2" id="KW-1185">Reference proteome</keyword>
<name>A0AAD7AKT1_9AGAR</name>
<dbReference type="Gene3D" id="3.20.20.140">
    <property type="entry name" value="Metal-dependent hydrolases"/>
    <property type="match status" value="1"/>
</dbReference>
<dbReference type="PANTHER" id="PTHR47345">
    <property type="entry name" value="CUT9-INTERACTING PROTEIN SCN1"/>
    <property type="match status" value="1"/>
</dbReference>
<evidence type="ECO:0000313" key="2">
    <source>
        <dbReference type="Proteomes" id="UP001218218"/>
    </source>
</evidence>
<dbReference type="InterPro" id="IPR032466">
    <property type="entry name" value="Metal_Hydrolase"/>
</dbReference>
<dbReference type="PANTHER" id="PTHR47345:SF1">
    <property type="entry name" value="CUT9-INTERACTING PROTEIN SCN1"/>
    <property type="match status" value="1"/>
</dbReference>
<reference evidence="1" key="1">
    <citation type="submission" date="2023-03" db="EMBL/GenBank/DDBJ databases">
        <title>Massive genome expansion in bonnet fungi (Mycena s.s.) driven by repeated elements and novel gene families across ecological guilds.</title>
        <authorList>
            <consortium name="Lawrence Berkeley National Laboratory"/>
            <person name="Harder C.B."/>
            <person name="Miyauchi S."/>
            <person name="Viragh M."/>
            <person name="Kuo A."/>
            <person name="Thoen E."/>
            <person name="Andreopoulos B."/>
            <person name="Lu D."/>
            <person name="Skrede I."/>
            <person name="Drula E."/>
            <person name="Henrissat B."/>
            <person name="Morin E."/>
            <person name="Kohler A."/>
            <person name="Barry K."/>
            <person name="LaButti K."/>
            <person name="Morin E."/>
            <person name="Salamov A."/>
            <person name="Lipzen A."/>
            <person name="Mereny Z."/>
            <person name="Hegedus B."/>
            <person name="Baldrian P."/>
            <person name="Stursova M."/>
            <person name="Weitz H."/>
            <person name="Taylor A."/>
            <person name="Grigoriev I.V."/>
            <person name="Nagy L.G."/>
            <person name="Martin F."/>
            <person name="Kauserud H."/>
        </authorList>
    </citation>
    <scope>NUCLEOTIDE SEQUENCE</scope>
    <source>
        <strain evidence="1">CBHHK002</strain>
    </source>
</reference>
<dbReference type="AlphaFoldDB" id="A0AAD7AKT1"/>
<proteinExistence type="predicted"/>